<reference evidence="9" key="1">
    <citation type="submission" date="2015-01" db="EMBL/GenBank/DDBJ databases">
        <authorList>
            <person name="Durling Mikael"/>
        </authorList>
    </citation>
    <scope>NUCLEOTIDE SEQUENCE</scope>
</reference>
<comment type="subunit">
    <text evidence="7">Component of a fungal signal recognition particle (SRP) complex that consists of a 7SL RNA molecule (scR1) and at least six protein subunits: SRP72, SRP68, SRP54, SEC65, SRP21 and SRP14.</text>
</comment>
<keyword evidence="5 7" id="KW-0733">Signal recognition particle</keyword>
<gene>
    <name evidence="9" type="ORF">BN869_000002865_1</name>
</gene>
<comment type="subcellular location">
    <subcellularLocation>
        <location evidence="1 7">Cytoplasm</location>
    </subcellularLocation>
</comment>
<dbReference type="Gene3D" id="3.30.720.10">
    <property type="entry name" value="Signal recognition particle alu RNA binding heterodimer, srp9/1"/>
    <property type="match status" value="1"/>
</dbReference>
<evidence type="ECO:0000256" key="3">
    <source>
        <dbReference type="ARBA" id="ARBA00022490"/>
    </source>
</evidence>
<dbReference type="AlphaFoldDB" id="A0A0B7JW11"/>
<evidence type="ECO:0000256" key="1">
    <source>
        <dbReference type="ARBA" id="ARBA00004496"/>
    </source>
</evidence>
<evidence type="ECO:0000256" key="6">
    <source>
        <dbReference type="ARBA" id="ARBA00023274"/>
    </source>
</evidence>
<dbReference type="EMBL" id="CDPU01000005">
    <property type="protein sequence ID" value="CEO46810.1"/>
    <property type="molecule type" value="Genomic_DNA"/>
</dbReference>
<keyword evidence="3 7" id="KW-0963">Cytoplasm</keyword>
<feature type="region of interest" description="Disordered" evidence="8">
    <location>
        <begin position="111"/>
        <end position="130"/>
    </location>
</feature>
<evidence type="ECO:0000256" key="2">
    <source>
        <dbReference type="ARBA" id="ARBA00010349"/>
    </source>
</evidence>
<dbReference type="GO" id="GO:0006614">
    <property type="term" value="P:SRP-dependent cotranslational protein targeting to membrane"/>
    <property type="evidence" value="ECO:0007669"/>
    <property type="project" value="UniProtKB-UniRule"/>
</dbReference>
<dbReference type="SUPFAM" id="SSF54762">
    <property type="entry name" value="Signal recognition particle alu RNA binding heterodimer, SRP9/14"/>
    <property type="match status" value="1"/>
</dbReference>
<dbReference type="GO" id="GO:0005786">
    <property type="term" value="C:signal recognition particle, endoplasmic reticulum targeting"/>
    <property type="evidence" value="ECO:0007669"/>
    <property type="project" value="UniProtKB-UniRule"/>
</dbReference>
<dbReference type="InterPro" id="IPR003210">
    <property type="entry name" value="Signal_recog_particle_SRP14"/>
</dbReference>
<keyword evidence="6 7" id="KW-0687">Ribonucleoprotein</keyword>
<proteinExistence type="inferred from homology"/>
<evidence type="ECO:0000313" key="9">
    <source>
        <dbReference type="EMBL" id="CEO46810.1"/>
    </source>
</evidence>
<keyword evidence="4 7" id="KW-0694">RNA-binding</keyword>
<evidence type="ECO:0000256" key="7">
    <source>
        <dbReference type="RuleBase" id="RU368100"/>
    </source>
</evidence>
<dbReference type="GO" id="GO:0030942">
    <property type="term" value="F:endoplasmic reticulum signal peptide binding"/>
    <property type="evidence" value="ECO:0007669"/>
    <property type="project" value="UniProtKB-UniRule"/>
</dbReference>
<feature type="compositionally biased region" description="Basic residues" evidence="8">
    <location>
        <begin position="115"/>
        <end position="130"/>
    </location>
</feature>
<evidence type="ECO:0000256" key="5">
    <source>
        <dbReference type="ARBA" id="ARBA00023135"/>
    </source>
</evidence>
<organism evidence="9">
    <name type="scientific">Bionectria ochroleuca</name>
    <name type="common">Gliocladium roseum</name>
    <dbReference type="NCBI Taxonomy" id="29856"/>
    <lineage>
        <taxon>Eukaryota</taxon>
        <taxon>Fungi</taxon>
        <taxon>Dikarya</taxon>
        <taxon>Ascomycota</taxon>
        <taxon>Pezizomycotina</taxon>
        <taxon>Sordariomycetes</taxon>
        <taxon>Hypocreomycetidae</taxon>
        <taxon>Hypocreales</taxon>
        <taxon>Bionectriaceae</taxon>
        <taxon>Clonostachys</taxon>
    </lineage>
</organism>
<dbReference type="Pfam" id="PF02290">
    <property type="entry name" value="SRP14"/>
    <property type="match status" value="1"/>
</dbReference>
<accession>A0A0B7JW11</accession>
<sequence length="130" mass="14744">MAPSKSHLSQSEFFDRLEKLFSQRKGGDHGAIHLSQKRLKNTEDAAMPSADEPFPDLNTTEPHSIVIRATNGKSNKERDSKVRISTVVKPEDLEEFYTRYADICKTGMTALKPRDRNKKKLKAKKKKNAS</sequence>
<comment type="function">
    <text evidence="7">Component of the signal recognition particle (SRP) complex, a ribonucleoprotein complex that mediates the cotranslational targeting of secretory and membrane proteins to the endoplasmic reticulum (ER).</text>
</comment>
<dbReference type="GO" id="GO:0008312">
    <property type="term" value="F:7S RNA binding"/>
    <property type="evidence" value="ECO:0007669"/>
    <property type="project" value="UniProtKB-UniRule"/>
</dbReference>
<evidence type="ECO:0000256" key="4">
    <source>
        <dbReference type="ARBA" id="ARBA00022884"/>
    </source>
</evidence>
<evidence type="ECO:0000256" key="8">
    <source>
        <dbReference type="SAM" id="MobiDB-lite"/>
    </source>
</evidence>
<comment type="similarity">
    <text evidence="2 7">Belongs to the SRP14 family.</text>
</comment>
<feature type="region of interest" description="Disordered" evidence="8">
    <location>
        <begin position="24"/>
        <end position="61"/>
    </location>
</feature>
<protein>
    <recommendedName>
        <fullName evidence="7">Signal recognition particle subunit SRP14</fullName>
    </recommendedName>
    <alternativeName>
        <fullName evidence="7">Signal recognition particle 14 kDa protein</fullName>
    </alternativeName>
</protein>
<dbReference type="InterPro" id="IPR009018">
    <property type="entry name" value="Signal_recog_particle_SRP9/14"/>
</dbReference>
<dbReference type="PANTHER" id="PTHR12013">
    <property type="entry name" value="SIGNAL RECOGNITION PARTICLE 14 KD PROTEIN"/>
    <property type="match status" value="1"/>
</dbReference>
<name>A0A0B7JW11_BIOOC</name>